<comment type="caution">
    <text evidence="3">The sequence shown here is derived from an EMBL/GenBank/DDBJ whole genome shotgun (WGS) entry which is preliminary data.</text>
</comment>
<evidence type="ECO:0000313" key="3">
    <source>
        <dbReference type="EMBL" id="KAK9045671.1"/>
    </source>
</evidence>
<organism evidence="3 4">
    <name type="scientific">Hibiscus sabdariffa</name>
    <name type="common">roselle</name>
    <dbReference type="NCBI Taxonomy" id="183260"/>
    <lineage>
        <taxon>Eukaryota</taxon>
        <taxon>Viridiplantae</taxon>
        <taxon>Streptophyta</taxon>
        <taxon>Embryophyta</taxon>
        <taxon>Tracheophyta</taxon>
        <taxon>Spermatophyta</taxon>
        <taxon>Magnoliopsida</taxon>
        <taxon>eudicotyledons</taxon>
        <taxon>Gunneridae</taxon>
        <taxon>Pentapetalae</taxon>
        <taxon>rosids</taxon>
        <taxon>malvids</taxon>
        <taxon>Malvales</taxon>
        <taxon>Malvaceae</taxon>
        <taxon>Malvoideae</taxon>
        <taxon>Hibiscus</taxon>
    </lineage>
</organism>
<reference evidence="3 4" key="1">
    <citation type="journal article" date="2024" name="G3 (Bethesda)">
        <title>Genome assembly of Hibiscus sabdariffa L. provides insights into metabolisms of medicinal natural products.</title>
        <authorList>
            <person name="Kim T."/>
        </authorList>
    </citation>
    <scope>NUCLEOTIDE SEQUENCE [LARGE SCALE GENOMIC DNA]</scope>
    <source>
        <strain evidence="3">TK-2024</strain>
        <tissue evidence="3">Old leaves</tissue>
    </source>
</reference>
<accession>A0ABR2U7F6</accession>
<dbReference type="Pfam" id="PF03732">
    <property type="entry name" value="Retrotrans_gag"/>
    <property type="match status" value="1"/>
</dbReference>
<gene>
    <name evidence="3" type="ORF">V6N11_051580</name>
</gene>
<proteinExistence type="predicted"/>
<feature type="domain" description="Retrotransposon gag" evidence="2">
    <location>
        <begin position="138"/>
        <end position="231"/>
    </location>
</feature>
<dbReference type="Proteomes" id="UP001396334">
    <property type="component" value="Unassembled WGS sequence"/>
</dbReference>
<evidence type="ECO:0000313" key="4">
    <source>
        <dbReference type="Proteomes" id="UP001396334"/>
    </source>
</evidence>
<protein>
    <recommendedName>
        <fullName evidence="2">Retrotransposon gag domain-containing protein</fullName>
    </recommendedName>
</protein>
<dbReference type="InterPro" id="IPR005162">
    <property type="entry name" value="Retrotrans_gag_dom"/>
</dbReference>
<feature type="region of interest" description="Disordered" evidence="1">
    <location>
        <begin position="270"/>
        <end position="292"/>
    </location>
</feature>
<evidence type="ECO:0000259" key="2">
    <source>
        <dbReference type="Pfam" id="PF03732"/>
    </source>
</evidence>
<name>A0ABR2U7F6_9ROSI</name>
<dbReference type="EMBL" id="JBBPBN010000001">
    <property type="protein sequence ID" value="KAK9045671.1"/>
    <property type="molecule type" value="Genomic_DNA"/>
</dbReference>
<dbReference type="PANTHER" id="PTHR33223:SF6">
    <property type="entry name" value="CCHC-TYPE DOMAIN-CONTAINING PROTEIN"/>
    <property type="match status" value="1"/>
</dbReference>
<dbReference type="PANTHER" id="PTHR33223">
    <property type="entry name" value="CCHC-TYPE DOMAIN-CONTAINING PROTEIN"/>
    <property type="match status" value="1"/>
</dbReference>
<evidence type="ECO:0000256" key="1">
    <source>
        <dbReference type="SAM" id="MobiDB-lite"/>
    </source>
</evidence>
<keyword evidence="4" id="KW-1185">Reference proteome</keyword>
<sequence length="292" mass="33347">MTSDNSQGPLLPIVSEIERLFHQRKWENRAIRTMYGENQPVDDEHNQNALAVPAANARPRAIRDHLTSIFDDINPMIVAPEIQVAYFELKPVMFNMLNSIGKFGGSHHEDARKHIHAFLDVCDSFRQQGVHENVLKLKLFPYSLRDRARAWLTGVPAGSMESWVDLCRSFLMRYNPPNMHIQLRNDIASFRQADDESMYKCWDRYKGLLRKCTNHGFQDWTQVVMFYNGVNAPTRMMDASANGTVLDKSREEAFDILDRIANNDYQFPTAKLGAGRQTPGKLDPDASDSVSA</sequence>